<reference evidence="15" key="1">
    <citation type="submission" date="2017-07" db="EMBL/GenBank/DDBJ databases">
        <title>The cable genome - Insights into the physiology and evolution of filamentous bacteria capable of sulfide oxidation via long distance electron transfer.</title>
        <authorList>
            <person name="Thorup C."/>
            <person name="Bjerg J.T."/>
            <person name="Schreiber L."/>
            <person name="Nielsen L.P."/>
            <person name="Kjeldsen K.U."/>
            <person name="Boesen T."/>
            <person name="Boggild A."/>
            <person name="Meysman F."/>
            <person name="Geelhoed J."/>
            <person name="Schramm A."/>
        </authorList>
    </citation>
    <scope>NUCLEOTIDE SEQUENCE [LARGE SCALE GENOMIC DNA]</scope>
    <source>
        <strain evidence="15">GS</strain>
    </source>
</reference>
<dbReference type="EMBL" id="NQJD01000006">
    <property type="protein sequence ID" value="TAA75458.1"/>
    <property type="molecule type" value="Genomic_DNA"/>
</dbReference>
<keyword evidence="5 12" id="KW-0349">Heme</keyword>
<evidence type="ECO:0000313" key="16">
    <source>
        <dbReference type="Proteomes" id="UP000316238"/>
    </source>
</evidence>
<sequence>MKKTLFTLSLLALALSCSLASAKKEETNSLQQGDGSQVQQVDVTVADETLKSLRKNPITGPEDPPVDVDWKTKDTKVPRTFIHQPPVIPHNIEGFEIDPKFNDNDCLNCHGVEGSGAPKPFKTHYMDRDGKVTETIAARWFNCTQCHAGQADVPPLVENVFGSKGRYSLGKKEQE</sequence>
<evidence type="ECO:0000256" key="13">
    <source>
        <dbReference type="PIRSR" id="PIRSR006105-2"/>
    </source>
</evidence>
<evidence type="ECO:0000313" key="15">
    <source>
        <dbReference type="EMBL" id="TAA75458.1"/>
    </source>
</evidence>
<feature type="chain" id="PRO_5022204917" description="Periplasmic nitrate reductase, electron transfer subunit" evidence="14">
    <location>
        <begin position="23"/>
        <end position="175"/>
    </location>
</feature>
<keyword evidence="4" id="KW-0813">Transport</keyword>
<evidence type="ECO:0000256" key="4">
    <source>
        <dbReference type="ARBA" id="ARBA00022448"/>
    </source>
</evidence>
<keyword evidence="16" id="KW-1185">Reference proteome</keyword>
<dbReference type="GO" id="GO:0009061">
    <property type="term" value="P:anaerobic respiration"/>
    <property type="evidence" value="ECO:0007669"/>
    <property type="project" value="InterPro"/>
</dbReference>
<evidence type="ECO:0000256" key="14">
    <source>
        <dbReference type="SAM" id="SignalP"/>
    </source>
</evidence>
<organism evidence="15 16">
    <name type="scientific">Candidatus Electronema aureum</name>
    <dbReference type="NCBI Taxonomy" id="2005002"/>
    <lineage>
        <taxon>Bacteria</taxon>
        <taxon>Pseudomonadati</taxon>
        <taxon>Thermodesulfobacteriota</taxon>
        <taxon>Desulfobulbia</taxon>
        <taxon>Desulfobulbales</taxon>
        <taxon>Desulfobulbaceae</taxon>
        <taxon>Candidatus Electronema</taxon>
    </lineage>
</organism>
<dbReference type="AlphaFoldDB" id="A0A521G377"/>
<feature type="binding site" description="covalent" evidence="12">
    <location>
        <position position="106"/>
    </location>
    <ligand>
        <name>heme c</name>
        <dbReference type="ChEBI" id="CHEBI:61717"/>
        <label>1</label>
    </ligand>
</feature>
<evidence type="ECO:0000256" key="8">
    <source>
        <dbReference type="ARBA" id="ARBA00022764"/>
    </source>
</evidence>
<dbReference type="PIRSF" id="PIRSF006105">
    <property type="entry name" value="NapB"/>
    <property type="match status" value="1"/>
</dbReference>
<evidence type="ECO:0000256" key="5">
    <source>
        <dbReference type="ARBA" id="ARBA00022617"/>
    </source>
</evidence>
<comment type="similarity">
    <text evidence="2">Belongs to the NapB family.</text>
</comment>
<keyword evidence="7 14" id="KW-0732">Signal</keyword>
<dbReference type="InterPro" id="IPR005591">
    <property type="entry name" value="NapB"/>
</dbReference>
<proteinExistence type="inferred from homology"/>
<evidence type="ECO:0000256" key="6">
    <source>
        <dbReference type="ARBA" id="ARBA00022723"/>
    </source>
</evidence>
<feature type="binding site" description="axial binding residue" evidence="13">
    <location>
        <position position="124"/>
    </location>
    <ligand>
        <name>heme c</name>
        <dbReference type="ChEBI" id="CHEBI:61717"/>
        <label>2</label>
    </ligand>
    <ligandPart>
        <name>Fe</name>
        <dbReference type="ChEBI" id="CHEBI:18248"/>
    </ligandPart>
</feature>
<keyword evidence="10 13" id="KW-0408">Iron</keyword>
<evidence type="ECO:0000256" key="2">
    <source>
        <dbReference type="ARBA" id="ARBA00007368"/>
    </source>
</evidence>
<evidence type="ECO:0000256" key="1">
    <source>
        <dbReference type="ARBA" id="ARBA00004418"/>
    </source>
</evidence>
<name>A0A521G377_9BACT</name>
<evidence type="ECO:0000256" key="11">
    <source>
        <dbReference type="ARBA" id="ARBA00031832"/>
    </source>
</evidence>
<dbReference type="PROSITE" id="PS51257">
    <property type="entry name" value="PROKAR_LIPOPROTEIN"/>
    <property type="match status" value="1"/>
</dbReference>
<comment type="PTM">
    <text evidence="12">Binds 2 heme C groups per subunit.</text>
</comment>
<keyword evidence="6 13" id="KW-0479">Metal-binding</keyword>
<comment type="subcellular location">
    <subcellularLocation>
        <location evidence="1">Periplasm</location>
    </subcellularLocation>
</comment>
<evidence type="ECO:0000256" key="9">
    <source>
        <dbReference type="ARBA" id="ARBA00022982"/>
    </source>
</evidence>
<dbReference type="PANTHER" id="PTHR38604">
    <property type="entry name" value="PERIPLASMIC NITRATE REDUCTASE, ELECTRON TRANSFER SUBUNIT"/>
    <property type="match status" value="1"/>
</dbReference>
<feature type="binding site" description="covalent" evidence="12">
    <location>
        <position position="109"/>
    </location>
    <ligand>
        <name>heme c</name>
        <dbReference type="ChEBI" id="CHEBI:61717"/>
        <label>1</label>
    </ligand>
</feature>
<evidence type="ECO:0000256" key="7">
    <source>
        <dbReference type="ARBA" id="ARBA00022729"/>
    </source>
</evidence>
<evidence type="ECO:0000256" key="10">
    <source>
        <dbReference type="ARBA" id="ARBA00023004"/>
    </source>
</evidence>
<comment type="caution">
    <text evidence="15">The sequence shown here is derived from an EMBL/GenBank/DDBJ whole genome shotgun (WGS) entry which is preliminary data.</text>
</comment>
<dbReference type="Gene3D" id="1.10.1130.10">
    <property type="entry name" value="Flavocytochrome C3, Chain A"/>
    <property type="match status" value="1"/>
</dbReference>
<feature type="binding site" description="covalent" evidence="12">
    <location>
        <position position="146"/>
    </location>
    <ligand>
        <name>heme c</name>
        <dbReference type="ChEBI" id="CHEBI:61717"/>
        <label>2</label>
    </ligand>
</feature>
<feature type="binding site" description="covalent" evidence="12">
    <location>
        <position position="143"/>
    </location>
    <ligand>
        <name>heme c</name>
        <dbReference type="ChEBI" id="CHEBI:61717"/>
        <label>2</label>
    </ligand>
</feature>
<evidence type="ECO:0000256" key="12">
    <source>
        <dbReference type="PIRSR" id="PIRSR006105-1"/>
    </source>
</evidence>
<dbReference type="GO" id="GO:0046872">
    <property type="term" value="F:metal ion binding"/>
    <property type="evidence" value="ECO:0007669"/>
    <property type="project" value="UniProtKB-KW"/>
</dbReference>
<feature type="binding site" description="axial binding residue" evidence="13">
    <location>
        <position position="110"/>
    </location>
    <ligand>
        <name>heme c</name>
        <dbReference type="ChEBI" id="CHEBI:61717"/>
        <label>1</label>
    </ligand>
    <ligandPart>
        <name>Fe</name>
        <dbReference type="ChEBI" id="CHEBI:18248"/>
    </ligandPart>
</feature>
<dbReference type="Pfam" id="PF03892">
    <property type="entry name" value="NapB"/>
    <property type="match status" value="1"/>
</dbReference>
<dbReference type="InterPro" id="IPR036280">
    <property type="entry name" value="Multihaem_cyt_sf"/>
</dbReference>
<feature type="binding site" description="axial binding residue" evidence="13">
    <location>
        <position position="147"/>
    </location>
    <ligand>
        <name>heme c</name>
        <dbReference type="ChEBI" id="CHEBI:61717"/>
        <label>2</label>
    </ligand>
    <ligandPart>
        <name>Fe</name>
        <dbReference type="ChEBI" id="CHEBI:18248"/>
    </ligandPart>
</feature>
<dbReference type="GO" id="GO:0042597">
    <property type="term" value="C:periplasmic space"/>
    <property type="evidence" value="ECO:0007669"/>
    <property type="project" value="UniProtKB-SubCell"/>
</dbReference>
<protein>
    <recommendedName>
        <fullName evidence="3">Periplasmic nitrate reductase, electron transfer subunit</fullName>
    </recommendedName>
    <alternativeName>
        <fullName evidence="11">Diheme cytochrome c NapB</fullName>
    </alternativeName>
</protein>
<accession>A0A521G377</accession>
<keyword evidence="8" id="KW-0574">Periplasm</keyword>
<dbReference type="Proteomes" id="UP000316238">
    <property type="component" value="Unassembled WGS sequence"/>
</dbReference>
<evidence type="ECO:0000256" key="3">
    <source>
        <dbReference type="ARBA" id="ARBA00013773"/>
    </source>
</evidence>
<dbReference type="PANTHER" id="PTHR38604:SF1">
    <property type="entry name" value="PERIPLASMIC NITRATE REDUCTASE, ELECTRON TRANSFER SUBUNIT"/>
    <property type="match status" value="1"/>
</dbReference>
<keyword evidence="9" id="KW-0249">Electron transport</keyword>
<dbReference type="SUPFAM" id="SSF48695">
    <property type="entry name" value="Multiheme cytochromes"/>
    <property type="match status" value="1"/>
</dbReference>
<gene>
    <name evidence="15" type="ORF">CDV28_10613</name>
</gene>
<feature type="signal peptide" evidence="14">
    <location>
        <begin position="1"/>
        <end position="22"/>
    </location>
</feature>
<feature type="binding site" description="axial binding residue" evidence="13">
    <location>
        <position position="90"/>
    </location>
    <ligand>
        <name>heme c</name>
        <dbReference type="ChEBI" id="CHEBI:61717"/>
        <label>1</label>
    </ligand>
    <ligandPart>
        <name>Fe</name>
        <dbReference type="ChEBI" id="CHEBI:18248"/>
    </ligandPart>
</feature>